<name>A0A231HGE1_9NOCA</name>
<organism evidence="2 3">
    <name type="scientific">Nocardia cerradoensis</name>
    <dbReference type="NCBI Taxonomy" id="85688"/>
    <lineage>
        <taxon>Bacteria</taxon>
        <taxon>Bacillati</taxon>
        <taxon>Actinomycetota</taxon>
        <taxon>Actinomycetes</taxon>
        <taxon>Mycobacteriales</taxon>
        <taxon>Nocardiaceae</taxon>
        <taxon>Nocardia</taxon>
    </lineage>
</organism>
<proteinExistence type="predicted"/>
<sequence>MDPADLLLHPVRLRIVHALSGNTPRNAGELCDRLPEVPRTTIYRHLGLLVDGGILEVADERRVRGAVERSYRLRADRPAIDDKAAAAMTLDDHRRGFATAMAVLIAEFDAYLDEPGADPVADSVGYRQGTLWLSPDELHTMLDGFRRVLTSVAGNGPGPNRRPYLISPVMFPGARTPG</sequence>
<dbReference type="GO" id="GO:0003700">
    <property type="term" value="F:DNA-binding transcription factor activity"/>
    <property type="evidence" value="ECO:0007669"/>
    <property type="project" value="InterPro"/>
</dbReference>
<dbReference type="SMART" id="SM00418">
    <property type="entry name" value="HTH_ARSR"/>
    <property type="match status" value="1"/>
</dbReference>
<dbReference type="RefSeq" id="WP_039782846.1">
    <property type="nucleotide sequence ID" value="NZ_JAAXOR010000001.1"/>
</dbReference>
<dbReference type="InterPro" id="IPR011991">
    <property type="entry name" value="ArsR-like_HTH"/>
</dbReference>
<protein>
    <recommendedName>
        <fullName evidence="1">HTH arsR-type domain-containing protein</fullName>
    </recommendedName>
</protein>
<evidence type="ECO:0000313" key="2">
    <source>
        <dbReference type="EMBL" id="OXR47787.1"/>
    </source>
</evidence>
<gene>
    <name evidence="2" type="ORF">B7C42_00912</name>
</gene>
<dbReference type="AlphaFoldDB" id="A0A231HGE1"/>
<dbReference type="CDD" id="cd00090">
    <property type="entry name" value="HTH_ARSR"/>
    <property type="match status" value="1"/>
</dbReference>
<keyword evidence="3" id="KW-1185">Reference proteome</keyword>
<dbReference type="Gene3D" id="1.10.10.10">
    <property type="entry name" value="Winged helix-like DNA-binding domain superfamily/Winged helix DNA-binding domain"/>
    <property type="match status" value="1"/>
</dbReference>
<reference evidence="2 3" key="1">
    <citation type="submission" date="2017-07" db="EMBL/GenBank/DDBJ databases">
        <title>First draft Genome Sequence of Nocardia cerradoensis isolated from human infection.</title>
        <authorList>
            <person name="Carrasco G."/>
        </authorList>
    </citation>
    <scope>NUCLEOTIDE SEQUENCE [LARGE SCALE GENOMIC DNA]</scope>
    <source>
        <strain evidence="2 3">CNM20130759</strain>
    </source>
</reference>
<evidence type="ECO:0000313" key="3">
    <source>
        <dbReference type="Proteomes" id="UP000215506"/>
    </source>
</evidence>
<dbReference type="EMBL" id="NGAF01000001">
    <property type="protein sequence ID" value="OXR47787.1"/>
    <property type="molecule type" value="Genomic_DNA"/>
</dbReference>
<dbReference type="Pfam" id="PF12840">
    <property type="entry name" value="HTH_20"/>
    <property type="match status" value="1"/>
</dbReference>
<dbReference type="SUPFAM" id="SSF46785">
    <property type="entry name" value="Winged helix' DNA-binding domain"/>
    <property type="match status" value="1"/>
</dbReference>
<dbReference type="Proteomes" id="UP000215506">
    <property type="component" value="Unassembled WGS sequence"/>
</dbReference>
<dbReference type="InterPro" id="IPR036388">
    <property type="entry name" value="WH-like_DNA-bd_sf"/>
</dbReference>
<feature type="domain" description="HTH arsR-type" evidence="1">
    <location>
        <begin position="6"/>
        <end position="87"/>
    </location>
</feature>
<dbReference type="Gene3D" id="6.10.140.2180">
    <property type="match status" value="1"/>
</dbReference>
<evidence type="ECO:0000259" key="1">
    <source>
        <dbReference type="SMART" id="SM00418"/>
    </source>
</evidence>
<dbReference type="InterPro" id="IPR001845">
    <property type="entry name" value="HTH_ArsR_DNA-bd_dom"/>
</dbReference>
<dbReference type="InterPro" id="IPR036390">
    <property type="entry name" value="WH_DNA-bd_sf"/>
</dbReference>
<accession>A0A231HGE1</accession>
<comment type="caution">
    <text evidence="2">The sequence shown here is derived from an EMBL/GenBank/DDBJ whole genome shotgun (WGS) entry which is preliminary data.</text>
</comment>